<evidence type="ECO:0000313" key="1">
    <source>
        <dbReference type="EMBL" id="SVB14734.1"/>
    </source>
</evidence>
<feature type="non-terminal residue" evidence="1">
    <location>
        <position position="1"/>
    </location>
</feature>
<dbReference type="AlphaFoldDB" id="A0A382BM22"/>
<dbReference type="EMBL" id="UINC01030396">
    <property type="protein sequence ID" value="SVB14734.1"/>
    <property type="molecule type" value="Genomic_DNA"/>
</dbReference>
<protein>
    <submittedName>
        <fullName evidence="1">Uncharacterized protein</fullName>
    </submittedName>
</protein>
<gene>
    <name evidence="1" type="ORF">METZ01_LOCUS167588</name>
</gene>
<name>A0A382BM22_9ZZZZ</name>
<organism evidence="1">
    <name type="scientific">marine metagenome</name>
    <dbReference type="NCBI Taxonomy" id="408172"/>
    <lineage>
        <taxon>unclassified sequences</taxon>
        <taxon>metagenomes</taxon>
        <taxon>ecological metagenomes</taxon>
    </lineage>
</organism>
<reference evidence="1" key="1">
    <citation type="submission" date="2018-05" db="EMBL/GenBank/DDBJ databases">
        <authorList>
            <person name="Lanie J.A."/>
            <person name="Ng W.-L."/>
            <person name="Kazmierczak K.M."/>
            <person name="Andrzejewski T.M."/>
            <person name="Davidsen T.M."/>
            <person name="Wayne K.J."/>
            <person name="Tettelin H."/>
            <person name="Glass J.I."/>
            <person name="Rusch D."/>
            <person name="Podicherti R."/>
            <person name="Tsui H.-C.T."/>
            <person name="Winkler M.E."/>
        </authorList>
    </citation>
    <scope>NUCLEOTIDE SEQUENCE</scope>
</reference>
<proteinExistence type="predicted"/>
<accession>A0A382BM22</accession>
<sequence length="24" mass="2790">YTGSKQLKYGRDISVLIQQIYTNT</sequence>